<gene>
    <name evidence="3" type="ORF">EM308_15260</name>
</gene>
<feature type="signal peptide" evidence="2">
    <location>
        <begin position="1"/>
        <end position="24"/>
    </location>
</feature>
<accession>A0AAC9I974</accession>
<organism evidence="3 4">
    <name type="scientific">Flavobacterium gilvum</name>
    <dbReference type="NCBI Taxonomy" id="1492737"/>
    <lineage>
        <taxon>Bacteria</taxon>
        <taxon>Pseudomonadati</taxon>
        <taxon>Bacteroidota</taxon>
        <taxon>Flavobacteriia</taxon>
        <taxon>Flavobacteriales</taxon>
        <taxon>Flavobacteriaceae</taxon>
        <taxon>Flavobacterium</taxon>
    </lineage>
</organism>
<sequence>MKTLFNFSAIAFLFIIGVSCSSSDDDFSPPTNTSPAPTISNPVTTPATTPEENTPAENTPPVTIPNSSPSDVIITFKADLKPDGVSTISYTTLIGNATLILNQTNKTFRLVDVGADNFNPTYVNIHTADGTIVFVFPKTVFGSTSAYISAINDAQIVELMANHYYVNFKGADGDINGQLIRVY</sequence>
<evidence type="ECO:0000256" key="2">
    <source>
        <dbReference type="SAM" id="SignalP"/>
    </source>
</evidence>
<feature type="region of interest" description="Disordered" evidence="1">
    <location>
        <begin position="25"/>
        <end position="64"/>
    </location>
</feature>
<feature type="compositionally biased region" description="Low complexity" evidence="1">
    <location>
        <begin position="28"/>
        <end position="61"/>
    </location>
</feature>
<evidence type="ECO:0000313" key="4">
    <source>
        <dbReference type="Proteomes" id="UP000175968"/>
    </source>
</evidence>
<dbReference type="KEGG" id="fgl:EM308_15260"/>
<proteinExistence type="predicted"/>
<feature type="chain" id="PRO_5042295976" description="CHRD domain-containing protein" evidence="2">
    <location>
        <begin position="25"/>
        <end position="183"/>
    </location>
</feature>
<keyword evidence="2" id="KW-0732">Signal</keyword>
<protein>
    <recommendedName>
        <fullName evidence="5">CHRD domain-containing protein</fullName>
    </recommendedName>
</protein>
<dbReference type="PROSITE" id="PS51257">
    <property type="entry name" value="PROKAR_LIPOPROTEIN"/>
    <property type="match status" value="1"/>
</dbReference>
<name>A0AAC9I974_9FLAO</name>
<dbReference type="AlphaFoldDB" id="A0AAC9I974"/>
<dbReference type="Proteomes" id="UP000175968">
    <property type="component" value="Chromosome"/>
</dbReference>
<evidence type="ECO:0008006" key="5">
    <source>
        <dbReference type="Google" id="ProtNLM"/>
    </source>
</evidence>
<reference evidence="3 4" key="1">
    <citation type="submission" date="2016-10" db="EMBL/GenBank/DDBJ databases">
        <title>Flavobacterium gilvum sp. nov., isolated from stream water.</title>
        <authorList>
            <person name="Shin S.-K."/>
            <person name="Cho Y.-J."/>
            <person name="Yi H."/>
        </authorList>
    </citation>
    <scope>NUCLEOTIDE SEQUENCE [LARGE SCALE GENOMIC DNA]</scope>
    <source>
        <strain evidence="3 4">EM1308</strain>
    </source>
</reference>
<evidence type="ECO:0000256" key="1">
    <source>
        <dbReference type="SAM" id="MobiDB-lite"/>
    </source>
</evidence>
<dbReference type="EMBL" id="CP017479">
    <property type="protein sequence ID" value="AOW10742.1"/>
    <property type="molecule type" value="Genomic_DNA"/>
</dbReference>
<keyword evidence="4" id="KW-1185">Reference proteome</keyword>
<evidence type="ECO:0000313" key="3">
    <source>
        <dbReference type="EMBL" id="AOW10742.1"/>
    </source>
</evidence>